<dbReference type="PROSITE" id="PS50972">
    <property type="entry name" value="PTERIN_BINDING"/>
    <property type="match status" value="1"/>
</dbReference>
<dbReference type="InterPro" id="IPR000489">
    <property type="entry name" value="Pterin-binding_dom"/>
</dbReference>
<dbReference type="GO" id="GO:0042558">
    <property type="term" value="P:pteridine-containing compound metabolic process"/>
    <property type="evidence" value="ECO:0007669"/>
    <property type="project" value="InterPro"/>
</dbReference>
<dbReference type="Pfam" id="PF00809">
    <property type="entry name" value="Pterin_bind"/>
    <property type="match status" value="1"/>
</dbReference>
<evidence type="ECO:0000259" key="1">
    <source>
        <dbReference type="PROSITE" id="PS50972"/>
    </source>
</evidence>
<protein>
    <submittedName>
        <fullName evidence="3">Dihydropteroate synthase-like protein</fullName>
    </submittedName>
</protein>
<dbReference type="SUPFAM" id="SSF51717">
    <property type="entry name" value="Dihydropteroate synthetase-like"/>
    <property type="match status" value="1"/>
</dbReference>
<dbReference type="AlphaFoldDB" id="A0A7C4NJ59"/>
<reference evidence="3" key="1">
    <citation type="journal article" date="2020" name="mSystems">
        <title>Genome- and Community-Level Interaction Insights into Carbon Utilization and Element Cycling Functions of Hydrothermarchaeota in Hydrothermal Sediment.</title>
        <authorList>
            <person name="Zhou Z."/>
            <person name="Liu Y."/>
            <person name="Xu W."/>
            <person name="Pan J."/>
            <person name="Luo Z.H."/>
            <person name="Li M."/>
        </authorList>
    </citation>
    <scope>NUCLEOTIDE SEQUENCE [LARGE SCALE GENOMIC DNA]</scope>
    <source>
        <strain evidence="3">SpSt-637</strain>
        <strain evidence="2">SpSt-667</strain>
    </source>
</reference>
<sequence>MGKTVARILIVTGRLAEPIVREAVIRSSTKHVVDIVIAPVDVAAFLTPNYIASYLKSKGVTKDMYDLVMVPGGVKGSCKVIEEVLGVKAVKGTLNAYDVSELLKLEDMSILSEEKPADDILQGITLDINRGVLLDLEEKAKISSIVVGRLPIPITPPPIRVATEIAFAHKLSDDVILKKVSKLIDSGVDIVSVGFEALESHPDAVYKCVKLIKKEFGIPVAIDTSIPNEIIKGVEAGCDMVINVDLTNVEQIHRYIKDLAAVVIPRNPSTGSIPINPDERVELLGKTVEKLISLGMEKILADTVLDLPGRIFSSLLAYSKFKNLYPGIPMFMGVGNVAEFMDVDSVGVNALLIEIAQEIGVSVVLVSEYSTKTQGSTLEAKIAAQMMAIASARKSIPKDLGLSLLILKDKRRNEYIPSEDVSETIVASEEEKEWGLDPMGIFKISVNHDEGYIWALYIGRKGKILIKGRTAKAIRNEILKRELISSLSHAMYLGIELAKAEEALRIGKNYTQELPLFRMPRPINISKGKNSNQRT</sequence>
<organism evidence="3">
    <name type="scientific">Ignisphaera aggregans</name>
    <dbReference type="NCBI Taxonomy" id="334771"/>
    <lineage>
        <taxon>Archaea</taxon>
        <taxon>Thermoproteota</taxon>
        <taxon>Thermoprotei</taxon>
        <taxon>Desulfurococcales</taxon>
        <taxon>Desulfurococcaceae</taxon>
        <taxon>Ignisphaera</taxon>
    </lineage>
</organism>
<proteinExistence type="predicted"/>
<gene>
    <name evidence="3" type="ORF">ENU08_02110</name>
    <name evidence="2" type="ORF">ENU41_04115</name>
</gene>
<evidence type="ECO:0000313" key="3">
    <source>
        <dbReference type="EMBL" id="HGQ64023.1"/>
    </source>
</evidence>
<dbReference type="NCBIfam" id="TIGR00284">
    <property type="entry name" value="dihydropteroate synthase-like protein"/>
    <property type="match status" value="1"/>
</dbReference>
<feature type="domain" description="Pterin-binding" evidence="1">
    <location>
        <begin position="144"/>
        <end position="388"/>
    </location>
</feature>
<dbReference type="InterPro" id="IPR025595">
    <property type="entry name" value="PterinBD-DUF4346"/>
</dbReference>
<dbReference type="EMBL" id="DTBD01000014">
    <property type="protein sequence ID" value="HGQ64023.1"/>
    <property type="molecule type" value="Genomic_DNA"/>
</dbReference>
<dbReference type="Gene3D" id="3.20.20.20">
    <property type="entry name" value="Dihydropteroate synthase-like"/>
    <property type="match status" value="1"/>
</dbReference>
<name>A0A7C4NJ59_9CREN</name>
<comment type="caution">
    <text evidence="3">The sequence shown here is derived from an EMBL/GenBank/DDBJ whole genome shotgun (WGS) entry which is preliminary data.</text>
</comment>
<dbReference type="Pfam" id="PF14251">
    <property type="entry name" value="PterinBD-DUF4346"/>
    <property type="match status" value="1"/>
</dbReference>
<evidence type="ECO:0000313" key="2">
    <source>
        <dbReference type="EMBL" id="HGQ35848.1"/>
    </source>
</evidence>
<dbReference type="InterPro" id="IPR005236">
    <property type="entry name" value="Dihydropt_synth"/>
</dbReference>
<dbReference type="InterPro" id="IPR011005">
    <property type="entry name" value="Dihydropteroate_synth-like_sf"/>
</dbReference>
<accession>A0A7C4NJ59</accession>
<dbReference type="EMBL" id="DTCK01000023">
    <property type="protein sequence ID" value="HGQ35848.1"/>
    <property type="molecule type" value="Genomic_DNA"/>
</dbReference>